<dbReference type="Gene3D" id="1.10.357.10">
    <property type="entry name" value="Tetracycline Repressor, domain 2"/>
    <property type="match status" value="1"/>
</dbReference>
<dbReference type="SUPFAM" id="SSF48498">
    <property type="entry name" value="Tetracyclin repressor-like, C-terminal domain"/>
    <property type="match status" value="1"/>
</dbReference>
<dbReference type="InterPro" id="IPR036271">
    <property type="entry name" value="Tet_transcr_reg_TetR-rel_C_sf"/>
</dbReference>
<dbReference type="InterPro" id="IPR001647">
    <property type="entry name" value="HTH_TetR"/>
</dbReference>
<dbReference type="PROSITE" id="PS50977">
    <property type="entry name" value="HTH_TETR_2"/>
    <property type="match status" value="1"/>
</dbReference>
<dbReference type="InterPro" id="IPR041678">
    <property type="entry name" value="TetR_C_16"/>
</dbReference>
<evidence type="ECO:0000256" key="1">
    <source>
        <dbReference type="ARBA" id="ARBA00023015"/>
    </source>
</evidence>
<proteinExistence type="predicted"/>
<keyword evidence="3" id="KW-0804">Transcription</keyword>
<dbReference type="AlphaFoldDB" id="A0A061AAG3"/>
<dbReference type="HOGENOM" id="CLU_069356_10_1_11"/>
<accession>A0A061AAG3</accession>
<dbReference type="InterPro" id="IPR050109">
    <property type="entry name" value="HTH-type_TetR-like_transc_reg"/>
</dbReference>
<dbReference type="GO" id="GO:0000976">
    <property type="term" value="F:transcription cis-regulatory region binding"/>
    <property type="evidence" value="ECO:0007669"/>
    <property type="project" value="TreeGrafter"/>
</dbReference>
<dbReference type="Pfam" id="PF00440">
    <property type="entry name" value="TetR_N"/>
    <property type="match status" value="1"/>
</dbReference>
<evidence type="ECO:0000313" key="6">
    <source>
        <dbReference type="EMBL" id="CDR16001.1"/>
    </source>
</evidence>
<evidence type="ECO:0000256" key="2">
    <source>
        <dbReference type="ARBA" id="ARBA00023125"/>
    </source>
</evidence>
<dbReference type="PANTHER" id="PTHR30055">
    <property type="entry name" value="HTH-TYPE TRANSCRIPTIONAL REGULATOR RUTR"/>
    <property type="match status" value="1"/>
</dbReference>
<protein>
    <submittedName>
        <fullName evidence="6">Regulatory protein TetR</fullName>
    </submittedName>
</protein>
<feature type="domain" description="HTH tetR-type" evidence="5">
    <location>
        <begin position="34"/>
        <end position="94"/>
    </location>
</feature>
<dbReference type="PANTHER" id="PTHR30055:SF234">
    <property type="entry name" value="HTH-TYPE TRANSCRIPTIONAL REGULATOR BETI"/>
    <property type="match status" value="1"/>
</dbReference>
<keyword evidence="1" id="KW-0805">Transcription regulation</keyword>
<evidence type="ECO:0000259" key="5">
    <source>
        <dbReference type="PROSITE" id="PS50977"/>
    </source>
</evidence>
<name>A0A061AAG3_9ACTN</name>
<reference evidence="6" key="1">
    <citation type="submission" date="2014-05" db="EMBL/GenBank/DDBJ databases">
        <authorList>
            <person name="Horn Fabian"/>
        </authorList>
    </citation>
    <scope>NUCLEOTIDE SEQUENCE</scope>
</reference>
<dbReference type="InterPro" id="IPR009057">
    <property type="entry name" value="Homeodomain-like_sf"/>
</dbReference>
<gene>
    <name evidence="6" type="ORF">SIRAN8864</name>
</gene>
<feature type="DNA-binding region" description="H-T-H motif" evidence="4">
    <location>
        <begin position="57"/>
        <end position="76"/>
    </location>
</feature>
<dbReference type="PRINTS" id="PR00455">
    <property type="entry name" value="HTHTETR"/>
</dbReference>
<dbReference type="SUPFAM" id="SSF46689">
    <property type="entry name" value="Homeodomain-like"/>
    <property type="match status" value="1"/>
</dbReference>
<keyword evidence="2 4" id="KW-0238">DNA-binding</keyword>
<organism evidence="6">
    <name type="scientific">Streptomyces iranensis</name>
    <dbReference type="NCBI Taxonomy" id="576784"/>
    <lineage>
        <taxon>Bacteria</taxon>
        <taxon>Bacillati</taxon>
        <taxon>Actinomycetota</taxon>
        <taxon>Actinomycetes</taxon>
        <taxon>Kitasatosporales</taxon>
        <taxon>Streptomycetaceae</taxon>
        <taxon>Streptomyces</taxon>
        <taxon>Streptomyces violaceusniger group</taxon>
    </lineage>
</organism>
<dbReference type="Pfam" id="PF17920">
    <property type="entry name" value="TetR_C_16"/>
    <property type="match status" value="1"/>
</dbReference>
<evidence type="ECO:0000256" key="4">
    <source>
        <dbReference type="PROSITE-ProRule" id="PRU00335"/>
    </source>
</evidence>
<dbReference type="GO" id="GO:0003700">
    <property type="term" value="F:DNA-binding transcription factor activity"/>
    <property type="evidence" value="ECO:0007669"/>
    <property type="project" value="TreeGrafter"/>
</dbReference>
<dbReference type="EMBL" id="LK022848">
    <property type="protein sequence ID" value="CDR16001.1"/>
    <property type="molecule type" value="Genomic_DNA"/>
</dbReference>
<evidence type="ECO:0000256" key="3">
    <source>
        <dbReference type="ARBA" id="ARBA00023163"/>
    </source>
</evidence>
<sequence>MYGTVQAEVRQVNRASDSRGCDDHPRRARRYDAAGTRSALLGAAALRFARYGYDGCSVRDIAKDAGVDAALVYRYFGSKEALFDAVSTSTGLFEPLRHLPLDEVSAWICDVVSTGPTEEEAPHPLLTKLRSSSREETVGRLREEVTEVFSEGFARRLEGEDAALRAELMAAWLMGITLLRLAIRSPALAATPDDTLLRFLRAGIDPLLDAGCPEGGSDTACPGGGSEDG</sequence>